<proteinExistence type="predicted"/>
<feature type="compositionally biased region" description="Acidic residues" evidence="1">
    <location>
        <begin position="529"/>
        <end position="545"/>
    </location>
</feature>
<organism evidence="2 3">
    <name type="scientific">Hypsizygus marmoreus</name>
    <name type="common">White beech mushroom</name>
    <name type="synonym">Agaricus marmoreus</name>
    <dbReference type="NCBI Taxonomy" id="39966"/>
    <lineage>
        <taxon>Eukaryota</taxon>
        <taxon>Fungi</taxon>
        <taxon>Dikarya</taxon>
        <taxon>Basidiomycota</taxon>
        <taxon>Agaricomycotina</taxon>
        <taxon>Agaricomycetes</taxon>
        <taxon>Agaricomycetidae</taxon>
        <taxon>Agaricales</taxon>
        <taxon>Tricholomatineae</taxon>
        <taxon>Lyophyllaceae</taxon>
        <taxon>Hypsizygus</taxon>
    </lineage>
</organism>
<feature type="region of interest" description="Disordered" evidence="1">
    <location>
        <begin position="528"/>
        <end position="552"/>
    </location>
</feature>
<evidence type="ECO:0000313" key="2">
    <source>
        <dbReference type="EMBL" id="RDB15070.1"/>
    </source>
</evidence>
<feature type="region of interest" description="Disordered" evidence="1">
    <location>
        <begin position="657"/>
        <end position="678"/>
    </location>
</feature>
<comment type="caution">
    <text evidence="2">The sequence shown here is derived from an EMBL/GenBank/DDBJ whole genome shotgun (WGS) entry which is preliminary data.</text>
</comment>
<keyword evidence="3" id="KW-1185">Reference proteome</keyword>
<evidence type="ECO:0000256" key="1">
    <source>
        <dbReference type="SAM" id="MobiDB-lite"/>
    </source>
</evidence>
<dbReference type="Proteomes" id="UP000076154">
    <property type="component" value="Unassembled WGS sequence"/>
</dbReference>
<gene>
    <name evidence="2" type="ORF">Hypma_005467</name>
</gene>
<name>A0A369J1R2_HYPMA</name>
<dbReference type="OrthoDB" id="3261690at2759"/>
<dbReference type="InParanoid" id="A0A369J1R2"/>
<dbReference type="EMBL" id="LUEZ02000223">
    <property type="protein sequence ID" value="RDB15070.1"/>
    <property type="molecule type" value="Genomic_DNA"/>
</dbReference>
<reference evidence="2" key="1">
    <citation type="submission" date="2018-04" db="EMBL/GenBank/DDBJ databases">
        <title>Whole genome sequencing of Hypsizygus marmoreus.</title>
        <authorList>
            <person name="Choi I.-G."/>
            <person name="Min B."/>
            <person name="Kim J.-G."/>
            <person name="Kim S."/>
            <person name="Oh Y.-L."/>
            <person name="Kong W.-S."/>
            <person name="Park H."/>
            <person name="Jeong J."/>
            <person name="Song E.-S."/>
        </authorList>
    </citation>
    <scope>NUCLEOTIDE SEQUENCE [LARGE SCALE GENOMIC DNA]</scope>
    <source>
        <strain evidence="2">51987-8</strain>
    </source>
</reference>
<dbReference type="AlphaFoldDB" id="A0A369J1R2"/>
<protein>
    <submittedName>
        <fullName evidence="2">Uncharacterized protein</fullName>
    </submittedName>
</protein>
<accession>A0A369J1R2</accession>
<evidence type="ECO:0000313" key="3">
    <source>
        <dbReference type="Proteomes" id="UP000076154"/>
    </source>
</evidence>
<sequence length="855" mass="97495">MASADITYENMTVEDFCHVANSLLTTPDQHADFAQLVLTGRYEGSQAVIDPIANRMDDDEALSALRDYDSLLGLHPNIVVSTPVMVYPVPKKEDTLTKNIHVSSHFTNSRGPFTAPVHTIPNCCIGKWGTHNTLRVLIPELHHDQRSSQSLSQDELRIFYEKGLRPAVQQLLGDQAAEWPATYADEMFRARGRNGQLSFQTKVIPEWHLSELGDCIRACLAQNGCSWGNGMVFLHQIRGVKHSSSHNLDHDASQQAFEAFIADNNLDLTAIQSTGDWWIDVGVEISSEEANCLAWRTDSHFHIVKQVCDLADHVAARITAPGSSKYTRDMVSHLPAVSGCRISPGPRARGRFDVEYLQMYTTDKSLTYRQDQGHYGKFITCKDVLNGRSKEYIQNLYQLYRNAIRSNYSLARVEVRVPLRHACTVLLDLGEELVRGSLVSFTRTVWWSLRSYRALGLKFILEWQNDGDKSHRRTKEALLLTAGATWLLNGLHSTPDKGASSKDLMAAILPHVESAGADPDILAYGSPTADDDVDSEADTDSEDEDGPARVRQRRDAVTIPAFPYGMVFLRRIRVGVAYPVPRFNRGPQFLSQKSFRYFFGVDFAEVDTEFFGAGLVVPRDPTRVQNKTRRTLVWYNWGQESEDKIFHLVDRGYAMNPGDHDEGSDVEMDKEAEEEDATKQFSDMDLDTALTWIYRQFLLDVTSKAPNRLLTQEKSYCILTTEQRTRVTEATYKNERLSEYFRDCQWKVVGAKHWQLIFDRFFPPKGKKLPSSSQNYRSMKYFLLWDDLRGKTDAATFYRIRGEIKARFDKLYWMPFAQTDRVWWTKFDKTFTKSSGLPRLDASPLVFVNRRAPTW</sequence>
<feature type="compositionally biased region" description="Basic and acidic residues" evidence="1">
    <location>
        <begin position="658"/>
        <end position="669"/>
    </location>
</feature>